<dbReference type="InterPro" id="IPR000835">
    <property type="entry name" value="HTH_MarR-typ"/>
</dbReference>
<dbReference type="InterPro" id="IPR036388">
    <property type="entry name" value="WH-like_DNA-bd_sf"/>
</dbReference>
<reference evidence="2 3" key="1">
    <citation type="submission" date="2011-12" db="EMBL/GenBank/DDBJ databases">
        <title>Whole genome shotgun sequence of Gordonia effusa NBRC 100432.</title>
        <authorList>
            <person name="Yoshida I."/>
            <person name="Takarada H."/>
            <person name="Hosoyama A."/>
            <person name="Tsuchikane K."/>
            <person name="Katsumata H."/>
            <person name="Yamazaki S."/>
            <person name="Fujita N."/>
        </authorList>
    </citation>
    <scope>NUCLEOTIDE SEQUENCE [LARGE SCALE GENOMIC DNA]</scope>
    <source>
        <strain evidence="2 3">NBRC 100432</strain>
    </source>
</reference>
<dbReference type="PANTHER" id="PTHR39515">
    <property type="entry name" value="CONSERVED PROTEIN"/>
    <property type="match status" value="1"/>
</dbReference>
<evidence type="ECO:0000313" key="3">
    <source>
        <dbReference type="Proteomes" id="UP000035034"/>
    </source>
</evidence>
<name>H0QYJ6_9ACTN</name>
<proteinExistence type="predicted"/>
<sequence length="148" mass="16016">MSAKPLDAADLDTEAVAEALYSLLSNLLRHQPREISMTATSTLSTLRHSGPRRITALAAAQKVTQPSMTVLIGTLERDGLVSRRPDPDDGRAALIELTEQGHEFIARRRADYARGVGEYLAKLPPERQAEIAAAVPALRLLDDVIGHG</sequence>
<accession>H0QYJ6</accession>
<dbReference type="SMART" id="SM00347">
    <property type="entry name" value="HTH_MARR"/>
    <property type="match status" value="1"/>
</dbReference>
<comment type="caution">
    <text evidence="2">The sequence shown here is derived from an EMBL/GenBank/DDBJ whole genome shotgun (WGS) entry which is preliminary data.</text>
</comment>
<dbReference type="GO" id="GO:0003700">
    <property type="term" value="F:DNA-binding transcription factor activity"/>
    <property type="evidence" value="ECO:0007669"/>
    <property type="project" value="InterPro"/>
</dbReference>
<dbReference type="PANTHER" id="PTHR39515:SF2">
    <property type="entry name" value="HTH-TYPE TRANSCRIPTIONAL REGULATOR RV0880"/>
    <property type="match status" value="1"/>
</dbReference>
<dbReference type="OrthoDB" id="69852at2"/>
<evidence type="ECO:0000259" key="1">
    <source>
        <dbReference type="PROSITE" id="PS50995"/>
    </source>
</evidence>
<protein>
    <submittedName>
        <fullName evidence="2">Putative MarR family transcriptional regulator</fullName>
    </submittedName>
</protein>
<dbReference type="AlphaFoldDB" id="H0QYJ6"/>
<dbReference type="PROSITE" id="PS50995">
    <property type="entry name" value="HTH_MARR_2"/>
    <property type="match status" value="1"/>
</dbReference>
<dbReference type="SUPFAM" id="SSF46785">
    <property type="entry name" value="Winged helix' DNA-binding domain"/>
    <property type="match status" value="1"/>
</dbReference>
<dbReference type="Proteomes" id="UP000035034">
    <property type="component" value="Unassembled WGS sequence"/>
</dbReference>
<dbReference type="Gene3D" id="1.10.10.10">
    <property type="entry name" value="Winged helix-like DNA-binding domain superfamily/Winged helix DNA-binding domain"/>
    <property type="match status" value="1"/>
</dbReference>
<keyword evidence="3" id="KW-1185">Reference proteome</keyword>
<dbReference type="RefSeq" id="WP_007317234.1">
    <property type="nucleotide sequence ID" value="NZ_BAEH01000041.1"/>
</dbReference>
<organism evidence="2 3">
    <name type="scientific">Gordonia effusa NBRC 100432</name>
    <dbReference type="NCBI Taxonomy" id="1077974"/>
    <lineage>
        <taxon>Bacteria</taxon>
        <taxon>Bacillati</taxon>
        <taxon>Actinomycetota</taxon>
        <taxon>Actinomycetes</taxon>
        <taxon>Mycobacteriales</taxon>
        <taxon>Gordoniaceae</taxon>
        <taxon>Gordonia</taxon>
    </lineage>
</organism>
<dbReference type="Pfam" id="PF01047">
    <property type="entry name" value="MarR"/>
    <property type="match status" value="1"/>
</dbReference>
<evidence type="ECO:0000313" key="2">
    <source>
        <dbReference type="EMBL" id="GAB17897.1"/>
    </source>
</evidence>
<dbReference type="eggNOG" id="COG1846">
    <property type="taxonomic scope" value="Bacteria"/>
</dbReference>
<dbReference type="STRING" id="1077974.GOEFS_041_00510"/>
<dbReference type="InterPro" id="IPR036390">
    <property type="entry name" value="WH_DNA-bd_sf"/>
</dbReference>
<feature type="domain" description="HTH marR-type" evidence="1">
    <location>
        <begin position="1"/>
        <end position="143"/>
    </location>
</feature>
<dbReference type="InterPro" id="IPR052526">
    <property type="entry name" value="HTH-type_Bedaq_tolerance"/>
</dbReference>
<gene>
    <name evidence="2" type="ORF">GOEFS_041_00510</name>
</gene>
<dbReference type="EMBL" id="BAEH01000041">
    <property type="protein sequence ID" value="GAB17897.1"/>
    <property type="molecule type" value="Genomic_DNA"/>
</dbReference>